<feature type="region of interest" description="Disordered" evidence="1">
    <location>
        <begin position="33"/>
        <end position="61"/>
    </location>
</feature>
<sequence>MSMKPALYRLVALSGLIILSALSLSACADNHTQDNLYHPHKHHGQRTPGWYKPPGDMQPSR</sequence>
<gene>
    <name evidence="3" type="ORF">HK14_11835</name>
</gene>
<evidence type="ECO:0000256" key="2">
    <source>
        <dbReference type="SAM" id="SignalP"/>
    </source>
</evidence>
<evidence type="ECO:0008006" key="5">
    <source>
        <dbReference type="Google" id="ProtNLM"/>
    </source>
</evidence>
<evidence type="ECO:0000313" key="3">
    <source>
        <dbReference type="EMBL" id="OUJ01068.1"/>
    </source>
</evidence>
<dbReference type="PROSITE" id="PS51257">
    <property type="entry name" value="PROKAR_LIPOPROTEIN"/>
    <property type="match status" value="1"/>
</dbReference>
<organism evidence="3 4">
    <name type="scientific">Acetobacter cibinongensis</name>
    <dbReference type="NCBI Taxonomy" id="146475"/>
    <lineage>
        <taxon>Bacteria</taxon>
        <taxon>Pseudomonadati</taxon>
        <taxon>Pseudomonadota</taxon>
        <taxon>Alphaproteobacteria</taxon>
        <taxon>Acetobacterales</taxon>
        <taxon>Acetobacteraceae</taxon>
        <taxon>Acetobacter</taxon>
    </lineage>
</organism>
<dbReference type="Proteomes" id="UP000196086">
    <property type="component" value="Unassembled WGS sequence"/>
</dbReference>
<evidence type="ECO:0000313" key="4">
    <source>
        <dbReference type="Proteomes" id="UP000196086"/>
    </source>
</evidence>
<comment type="caution">
    <text evidence="3">The sequence shown here is derived from an EMBL/GenBank/DDBJ whole genome shotgun (WGS) entry which is preliminary data.</text>
</comment>
<accession>A0A1Z5YSH5</accession>
<protein>
    <recommendedName>
        <fullName evidence="5">Lipoprotein</fullName>
    </recommendedName>
</protein>
<reference evidence="3 4" key="1">
    <citation type="submission" date="2014-06" db="EMBL/GenBank/DDBJ databases">
        <authorList>
            <person name="Ju J."/>
            <person name="Zhang J."/>
        </authorList>
    </citation>
    <scope>NUCLEOTIDE SEQUENCE [LARGE SCALE GENOMIC DNA]</scope>
    <source>
        <strain evidence="3 4">DsW_47</strain>
    </source>
</reference>
<name>A0A1Z5YSH5_9PROT</name>
<dbReference type="EMBL" id="JOMQ01000054">
    <property type="protein sequence ID" value="OUJ01068.1"/>
    <property type="molecule type" value="Genomic_DNA"/>
</dbReference>
<feature type="chain" id="PRO_5011757432" description="Lipoprotein" evidence="2">
    <location>
        <begin position="29"/>
        <end position="61"/>
    </location>
</feature>
<evidence type="ECO:0000256" key="1">
    <source>
        <dbReference type="SAM" id="MobiDB-lite"/>
    </source>
</evidence>
<keyword evidence="2" id="KW-0732">Signal</keyword>
<dbReference type="AlphaFoldDB" id="A0A1Z5YSH5"/>
<feature type="signal peptide" evidence="2">
    <location>
        <begin position="1"/>
        <end position="28"/>
    </location>
</feature>
<proteinExistence type="predicted"/>